<proteinExistence type="predicted"/>
<dbReference type="Proteomes" id="UP000264353">
    <property type="component" value="Unassembled WGS sequence"/>
</dbReference>
<dbReference type="AlphaFoldDB" id="A0A397KXD0"/>
<dbReference type="InterPro" id="IPR040256">
    <property type="entry name" value="At4g02000-like"/>
</dbReference>
<dbReference type="Pfam" id="PF14111">
    <property type="entry name" value="DUF4283"/>
    <property type="match status" value="1"/>
</dbReference>
<protein>
    <recommendedName>
        <fullName evidence="2">DUF4283 domain-containing protein</fullName>
    </recommendedName>
</protein>
<dbReference type="PANTHER" id="PTHR31286:SF163">
    <property type="entry name" value="ZINC KNUCKLE CX2CX4HX4C DOMAIN-CONTAINING PROTEIN"/>
    <property type="match status" value="1"/>
</dbReference>
<feature type="non-terminal residue" evidence="3">
    <location>
        <position position="398"/>
    </location>
</feature>
<feature type="region of interest" description="Disordered" evidence="1">
    <location>
        <begin position="1"/>
        <end position="39"/>
    </location>
</feature>
<reference evidence="3" key="1">
    <citation type="submission" date="2018-06" db="EMBL/GenBank/DDBJ databases">
        <title>WGS assembly of Brassica rapa FPsc.</title>
        <authorList>
            <person name="Bowman J."/>
            <person name="Kohchi T."/>
            <person name="Yamato K."/>
            <person name="Jenkins J."/>
            <person name="Shu S."/>
            <person name="Ishizaki K."/>
            <person name="Yamaoka S."/>
            <person name="Nishihama R."/>
            <person name="Nakamura Y."/>
            <person name="Berger F."/>
            <person name="Adam C."/>
            <person name="Aki S."/>
            <person name="Althoff F."/>
            <person name="Araki T."/>
            <person name="Arteaga-Vazquez M."/>
            <person name="Balasubrmanian S."/>
            <person name="Bauer D."/>
            <person name="Boehm C."/>
            <person name="Briginshaw L."/>
            <person name="Caballero-Perez J."/>
            <person name="Catarino B."/>
            <person name="Chen F."/>
            <person name="Chiyoda S."/>
            <person name="Chovatia M."/>
            <person name="Davies K."/>
            <person name="Delmans M."/>
            <person name="Demura T."/>
            <person name="Dierschke T."/>
            <person name="Dolan L."/>
            <person name="Dorantes-Acosta A."/>
            <person name="Eklund D."/>
            <person name="Florent S."/>
            <person name="Flores-Sandoval E."/>
            <person name="Fujiyama A."/>
            <person name="Fukuzawa H."/>
            <person name="Galik B."/>
            <person name="Grimanelli D."/>
            <person name="Grimwood J."/>
            <person name="Grossniklaus U."/>
            <person name="Hamada T."/>
            <person name="Haseloff J."/>
            <person name="Hetherington A."/>
            <person name="Higo A."/>
            <person name="Hirakawa Y."/>
            <person name="Hundley H."/>
            <person name="Ikeda Y."/>
            <person name="Inoue K."/>
            <person name="Inoue S."/>
            <person name="Ishida S."/>
            <person name="Jia Q."/>
            <person name="Kakita M."/>
            <person name="Kanazawa T."/>
            <person name="Kawai Y."/>
            <person name="Kawashima T."/>
            <person name="Kennedy M."/>
            <person name="Kinose K."/>
            <person name="Kinoshita T."/>
            <person name="Kohara Y."/>
            <person name="Koide E."/>
            <person name="Komatsu K."/>
            <person name="Kopischke S."/>
            <person name="Kubo M."/>
            <person name="Kyozuka J."/>
            <person name="Lagercrantz U."/>
            <person name="Lin S."/>
            <person name="Lindquist E."/>
            <person name="Lipzen A."/>
            <person name="Lu C."/>
            <person name="Luna E."/>
            <person name="Martienssen R."/>
            <person name="Minamino N."/>
            <person name="Mizutani M."/>
            <person name="Mizutani M."/>
            <person name="Mochizuki N."/>
            <person name="Monte I."/>
            <person name="Mosher R."/>
            <person name="Nagasaki H."/>
            <person name="Nakagami H."/>
            <person name="Naramoto S."/>
            <person name="Nishitani K."/>
            <person name="Ohtani M."/>
            <person name="Okamoto T."/>
            <person name="Okumura M."/>
            <person name="Phillips J."/>
            <person name="Pollak B."/>
            <person name="Reinders A."/>
            <person name="Roevekamp M."/>
            <person name="Sano R."/>
            <person name="Sawa S."/>
            <person name="Schmid M."/>
            <person name="Shirakawa M."/>
            <person name="Solano R."/>
            <person name="Spunde A."/>
            <person name="Suetsugu N."/>
            <person name="Sugano S."/>
            <person name="Sugiyama A."/>
            <person name="Sun R."/>
            <person name="Suzuki Y."/>
            <person name="Takenaka M."/>
            <person name="Takezawa D."/>
            <person name="Tomogane H."/>
            <person name="Tsuzuki M."/>
            <person name="Ueda T."/>
            <person name="Umeda M."/>
            <person name="Ward J."/>
            <person name="Watanabe Y."/>
            <person name="Yazaki K."/>
            <person name="Yokoyama R."/>
            <person name="Yoshitake Y."/>
            <person name="Yotsui I."/>
            <person name="Zachgo S."/>
            <person name="Schmutz J."/>
        </authorList>
    </citation>
    <scope>NUCLEOTIDE SEQUENCE [LARGE SCALE GENOMIC DNA]</scope>
</reference>
<name>A0A397KXD0_BRACM</name>
<feature type="compositionally biased region" description="Basic and acidic residues" evidence="1">
    <location>
        <begin position="308"/>
        <end position="330"/>
    </location>
</feature>
<evidence type="ECO:0000313" key="3">
    <source>
        <dbReference type="EMBL" id="RIA04193.1"/>
    </source>
</evidence>
<feature type="compositionally biased region" description="Polar residues" evidence="1">
    <location>
        <begin position="273"/>
        <end position="285"/>
    </location>
</feature>
<sequence>MANRYTRSEKGKGIADSTRSSQITAAPTRRTPIRIPPSNNEELIEDNKLTLLGRVTNPSVQKPQWVLDWLIQYWNLETAVTGRTLGNDLFQVKFETEEAIQSVMRRAPFHYKRWMVILQRWEPIISTAFPKRTPFWIKIHGLPLHYWTVETLHAIAKGIGPRLDDDVPQGKIRINVDCLSNLEMQLPIELPSGEVLTVDLEYDKLEKHCFYCFSLFHEEDSCPTKPVSQRAPSKVTGISQQNTLRSLEDHRRRHDHRRAASNQSRAIEERHQGNQAVSQRSTNSHAVLPVRRSQPERDRHHTSYGPRPSDREADYHYQRSYGDNRREYRARSPSRYSQDHPHSRNRSYQPQYSRTPPPMPAREPMNLPVVPEREEVNSRSVERISALERIECPQQEPQ</sequence>
<accession>A0A397KXD0</accession>
<feature type="compositionally biased region" description="Basic and acidic residues" evidence="1">
    <location>
        <begin position="371"/>
        <end position="381"/>
    </location>
</feature>
<feature type="compositionally biased region" description="Basic and acidic residues" evidence="1">
    <location>
        <begin position="1"/>
        <end position="13"/>
    </location>
</feature>
<organism evidence="3">
    <name type="scientific">Brassica campestris</name>
    <name type="common">Field mustard</name>
    <dbReference type="NCBI Taxonomy" id="3711"/>
    <lineage>
        <taxon>Eukaryota</taxon>
        <taxon>Viridiplantae</taxon>
        <taxon>Streptophyta</taxon>
        <taxon>Embryophyta</taxon>
        <taxon>Tracheophyta</taxon>
        <taxon>Spermatophyta</taxon>
        <taxon>Magnoliopsida</taxon>
        <taxon>eudicotyledons</taxon>
        <taxon>Gunneridae</taxon>
        <taxon>Pentapetalae</taxon>
        <taxon>rosids</taxon>
        <taxon>malvids</taxon>
        <taxon>Brassicales</taxon>
        <taxon>Brassicaceae</taxon>
        <taxon>Brassiceae</taxon>
        <taxon>Brassica</taxon>
    </lineage>
</organism>
<feature type="compositionally biased region" description="Polar residues" evidence="1">
    <location>
        <begin position="226"/>
        <end position="245"/>
    </location>
</feature>
<feature type="region of interest" description="Disordered" evidence="1">
    <location>
        <begin position="220"/>
        <end position="381"/>
    </location>
</feature>
<dbReference type="PANTHER" id="PTHR31286">
    <property type="entry name" value="GLYCINE-RICH CELL WALL STRUCTURAL PROTEIN 1.8-LIKE"/>
    <property type="match status" value="1"/>
</dbReference>
<gene>
    <name evidence="3" type="ORF">BRARA_K01602</name>
</gene>
<evidence type="ECO:0000256" key="1">
    <source>
        <dbReference type="SAM" id="MobiDB-lite"/>
    </source>
</evidence>
<feature type="domain" description="DUF4283" evidence="2">
    <location>
        <begin position="44"/>
        <end position="124"/>
    </location>
</feature>
<dbReference type="EMBL" id="KZ868142">
    <property type="protein sequence ID" value="RIA04193.1"/>
    <property type="molecule type" value="Genomic_DNA"/>
</dbReference>
<dbReference type="InterPro" id="IPR025558">
    <property type="entry name" value="DUF4283"/>
</dbReference>
<evidence type="ECO:0000259" key="2">
    <source>
        <dbReference type="Pfam" id="PF14111"/>
    </source>
</evidence>